<dbReference type="EMBL" id="JAHUTJ010049213">
    <property type="protein sequence ID" value="MED6282656.1"/>
    <property type="molecule type" value="Genomic_DNA"/>
</dbReference>
<evidence type="ECO:0000256" key="1">
    <source>
        <dbReference type="SAM" id="MobiDB-lite"/>
    </source>
</evidence>
<comment type="caution">
    <text evidence="2">The sequence shown here is derived from an EMBL/GenBank/DDBJ whole genome shotgun (WGS) entry which is preliminary data.</text>
</comment>
<evidence type="ECO:0000313" key="3">
    <source>
        <dbReference type="Proteomes" id="UP001352852"/>
    </source>
</evidence>
<protein>
    <submittedName>
        <fullName evidence="2">Uncharacterized protein</fullName>
    </submittedName>
</protein>
<keyword evidence="3" id="KW-1185">Reference proteome</keyword>
<sequence>MESLHAFTLLDAAYIFTEGCGEAGAYLQQSMGGVHTGQVAVLSITGQYKENMQTPRKTPSQESNPGSSC</sequence>
<dbReference type="Proteomes" id="UP001352852">
    <property type="component" value="Unassembled WGS sequence"/>
</dbReference>
<accession>A0ABU7E6K1</accession>
<proteinExistence type="predicted"/>
<organism evidence="2 3">
    <name type="scientific">Characodon lateralis</name>
    <dbReference type="NCBI Taxonomy" id="208331"/>
    <lineage>
        <taxon>Eukaryota</taxon>
        <taxon>Metazoa</taxon>
        <taxon>Chordata</taxon>
        <taxon>Craniata</taxon>
        <taxon>Vertebrata</taxon>
        <taxon>Euteleostomi</taxon>
        <taxon>Actinopterygii</taxon>
        <taxon>Neopterygii</taxon>
        <taxon>Teleostei</taxon>
        <taxon>Neoteleostei</taxon>
        <taxon>Acanthomorphata</taxon>
        <taxon>Ovalentaria</taxon>
        <taxon>Atherinomorphae</taxon>
        <taxon>Cyprinodontiformes</taxon>
        <taxon>Goodeidae</taxon>
        <taxon>Characodon</taxon>
    </lineage>
</organism>
<gene>
    <name evidence="2" type="ORF">CHARACLAT_000829</name>
</gene>
<feature type="region of interest" description="Disordered" evidence="1">
    <location>
        <begin position="48"/>
        <end position="69"/>
    </location>
</feature>
<evidence type="ECO:0000313" key="2">
    <source>
        <dbReference type="EMBL" id="MED6282656.1"/>
    </source>
</evidence>
<feature type="non-terminal residue" evidence="2">
    <location>
        <position position="69"/>
    </location>
</feature>
<name>A0ABU7E6K1_9TELE</name>
<reference evidence="2 3" key="1">
    <citation type="submission" date="2021-06" db="EMBL/GenBank/DDBJ databases">
        <authorList>
            <person name="Palmer J.M."/>
        </authorList>
    </citation>
    <scope>NUCLEOTIDE SEQUENCE [LARGE SCALE GENOMIC DNA]</scope>
    <source>
        <strain evidence="2 3">CL_MEX2019</strain>
        <tissue evidence="2">Muscle</tissue>
    </source>
</reference>